<dbReference type="GO" id="GO:0044341">
    <property type="term" value="P:sodium-dependent phosphate transport"/>
    <property type="evidence" value="ECO:0007669"/>
    <property type="project" value="InterPro"/>
</dbReference>
<keyword evidence="5 6" id="KW-0472">Membrane</keyword>
<feature type="transmembrane region" description="Helical" evidence="6">
    <location>
        <begin position="298"/>
        <end position="323"/>
    </location>
</feature>
<evidence type="ECO:0000256" key="5">
    <source>
        <dbReference type="ARBA" id="ARBA00023136"/>
    </source>
</evidence>
<dbReference type="Proteomes" id="UP000467240">
    <property type="component" value="Unassembled WGS sequence"/>
</dbReference>
<evidence type="ECO:0000256" key="1">
    <source>
        <dbReference type="ARBA" id="ARBA00004651"/>
    </source>
</evidence>
<organism evidence="7 8">
    <name type="scientific">Pseudoclavibacter chungangensis</name>
    <dbReference type="NCBI Taxonomy" id="587635"/>
    <lineage>
        <taxon>Bacteria</taxon>
        <taxon>Bacillati</taxon>
        <taxon>Actinomycetota</taxon>
        <taxon>Actinomycetes</taxon>
        <taxon>Micrococcales</taxon>
        <taxon>Microbacteriaceae</taxon>
        <taxon>Pseudoclavibacter</taxon>
    </lineage>
</organism>
<proteinExistence type="predicted"/>
<feature type="transmembrane region" description="Helical" evidence="6">
    <location>
        <begin position="105"/>
        <end position="127"/>
    </location>
</feature>
<feature type="transmembrane region" description="Helical" evidence="6">
    <location>
        <begin position="253"/>
        <end position="278"/>
    </location>
</feature>
<dbReference type="NCBIfam" id="NF037997">
    <property type="entry name" value="Na_Pi_symport"/>
    <property type="match status" value="1"/>
</dbReference>
<dbReference type="PANTHER" id="PTHR10010:SF46">
    <property type="entry name" value="SODIUM-DEPENDENT PHOSPHATE TRANSPORT PROTEIN 2B"/>
    <property type="match status" value="1"/>
</dbReference>
<dbReference type="GO" id="GO:0005436">
    <property type="term" value="F:sodium:phosphate symporter activity"/>
    <property type="evidence" value="ECO:0007669"/>
    <property type="project" value="InterPro"/>
</dbReference>
<dbReference type="GO" id="GO:0005886">
    <property type="term" value="C:plasma membrane"/>
    <property type="evidence" value="ECO:0007669"/>
    <property type="project" value="UniProtKB-SubCell"/>
</dbReference>
<feature type="transmembrane region" description="Helical" evidence="6">
    <location>
        <begin position="47"/>
        <end position="64"/>
    </location>
</feature>
<evidence type="ECO:0000256" key="4">
    <source>
        <dbReference type="ARBA" id="ARBA00022989"/>
    </source>
</evidence>
<reference evidence="7 8" key="1">
    <citation type="submission" date="2019-09" db="EMBL/GenBank/DDBJ databases">
        <title>Phylogeny of genus Pseudoclavibacter and closely related genus.</title>
        <authorList>
            <person name="Li Y."/>
        </authorList>
    </citation>
    <scope>NUCLEOTIDE SEQUENCE [LARGE SCALE GENOMIC DNA]</scope>
    <source>
        <strain evidence="7 8">DSM 23821</strain>
    </source>
</reference>
<feature type="transmembrane region" description="Helical" evidence="6">
    <location>
        <begin position="6"/>
        <end position="26"/>
    </location>
</feature>
<dbReference type="PANTHER" id="PTHR10010">
    <property type="entry name" value="SOLUTE CARRIER FAMILY 34 SODIUM PHOSPHATE , MEMBER 2-RELATED"/>
    <property type="match status" value="1"/>
</dbReference>
<sequence length="585" mass="60989">MDADVFKDIIVPVIGGLGIFMLGLEFMERGIQALSANKMKELMTKMAGSPAKGVLAGTVITGVIQSSTAMTVMTVGLVNAGILTLRGAIGVIMGANIGTTLGNGLIALPLGPIGLLFGGAFALLYVFGRSARVKNIALACMGFSLIFYGLNLMTGGLKPLREMPVFMDLISGLDSSTFIGVIGCAVIAALITAAIHSSSATIGIVMGLGVSGILEWQTAIAFAIGADLGTTITSWIASLNLSKNAKRTAYAHIGFNFIGVTVVLALFFPAIALLEFLMKLFVGDPGAPVVVDGQETFPLVPVAVGAFSIFFNIFNVVILFPFVNVFEKVLTRIGHSSDEDLEDYSVSTFLDGTVKKDISRALPAMQNEAKRLMTASAMFLGIARGDKDAPKSADDHLTAVDGLARQIRDYAAEALQGDVDREQMNEVADLIEEVDYTGSLNEGMHQVARRLARDEFSEAGRSLLDEGLGALSDAIEEMTGPLPADVAAAAGEDEVDASAEPDTAVASPVIGAAATFEALRWRVIDAADVPSNEKPAILALVGSMSRNSALAARIASLRETLDGALERPAQVVDAGAGADGGPQTA</sequence>
<gene>
    <name evidence="7" type="ORF">F8O01_04550</name>
</gene>
<dbReference type="Pfam" id="PF02690">
    <property type="entry name" value="Na_Pi_cotrans"/>
    <property type="match status" value="2"/>
</dbReference>
<dbReference type="InterPro" id="IPR003841">
    <property type="entry name" value="Na/Pi_transpt"/>
</dbReference>
<evidence type="ECO:0000256" key="3">
    <source>
        <dbReference type="ARBA" id="ARBA00022692"/>
    </source>
</evidence>
<evidence type="ECO:0000313" key="8">
    <source>
        <dbReference type="Proteomes" id="UP000467240"/>
    </source>
</evidence>
<evidence type="ECO:0000256" key="6">
    <source>
        <dbReference type="SAM" id="Phobius"/>
    </source>
</evidence>
<comment type="subcellular location">
    <subcellularLocation>
        <location evidence="1">Cell membrane</location>
        <topology evidence="1">Multi-pass membrane protein</topology>
    </subcellularLocation>
</comment>
<comment type="caution">
    <text evidence="7">The sequence shown here is derived from an EMBL/GenBank/DDBJ whole genome shotgun (WGS) entry which is preliminary data.</text>
</comment>
<dbReference type="OrthoDB" id="9763003at2"/>
<keyword evidence="8" id="KW-1185">Reference proteome</keyword>
<name>A0A7J5BZW7_9MICO</name>
<dbReference type="EMBL" id="WBJZ01000004">
    <property type="protein sequence ID" value="KAB1660192.1"/>
    <property type="molecule type" value="Genomic_DNA"/>
</dbReference>
<accession>A0A7J5BZW7</accession>
<evidence type="ECO:0000313" key="7">
    <source>
        <dbReference type="EMBL" id="KAB1660192.1"/>
    </source>
</evidence>
<keyword evidence="4 6" id="KW-1133">Transmembrane helix</keyword>
<keyword evidence="3 6" id="KW-0812">Transmembrane</keyword>
<protein>
    <submittedName>
        <fullName evidence="7">Na/Pi cotransporter family protein</fullName>
    </submittedName>
</protein>
<feature type="transmembrane region" description="Helical" evidence="6">
    <location>
        <begin position="133"/>
        <end position="157"/>
    </location>
</feature>
<dbReference type="RefSeq" id="WP_158039688.1">
    <property type="nucleotide sequence ID" value="NZ_JACCFV010000001.1"/>
</dbReference>
<feature type="transmembrane region" description="Helical" evidence="6">
    <location>
        <begin position="178"/>
        <end position="199"/>
    </location>
</feature>
<dbReference type="AlphaFoldDB" id="A0A7J5BZW7"/>
<keyword evidence="2" id="KW-1003">Cell membrane</keyword>
<evidence type="ECO:0000256" key="2">
    <source>
        <dbReference type="ARBA" id="ARBA00022475"/>
    </source>
</evidence>